<proteinExistence type="predicted"/>
<evidence type="ECO:0000256" key="4">
    <source>
        <dbReference type="PROSITE-ProRule" id="PRU00108"/>
    </source>
</evidence>
<evidence type="ECO:0000256" key="1">
    <source>
        <dbReference type="ARBA" id="ARBA00023125"/>
    </source>
</evidence>
<evidence type="ECO:0000313" key="9">
    <source>
        <dbReference type="Proteomes" id="UP001175227"/>
    </source>
</evidence>
<accession>A0AA39PCF6</accession>
<dbReference type="SMART" id="SM00389">
    <property type="entry name" value="HOX"/>
    <property type="match status" value="1"/>
</dbReference>
<feature type="compositionally biased region" description="Basic and acidic residues" evidence="6">
    <location>
        <begin position="236"/>
        <end position="249"/>
    </location>
</feature>
<feature type="domain" description="Homeobox" evidence="7">
    <location>
        <begin position="143"/>
        <end position="204"/>
    </location>
</feature>
<dbReference type="Gene3D" id="1.10.10.60">
    <property type="entry name" value="Homeodomain-like"/>
    <property type="match status" value="1"/>
</dbReference>
<name>A0AA39PCF6_9AGAR</name>
<dbReference type="InterPro" id="IPR017970">
    <property type="entry name" value="Homeobox_CS"/>
</dbReference>
<feature type="region of interest" description="Disordered" evidence="6">
    <location>
        <begin position="226"/>
        <end position="285"/>
    </location>
</feature>
<reference evidence="8" key="1">
    <citation type="submission" date="2023-06" db="EMBL/GenBank/DDBJ databases">
        <authorList>
            <consortium name="Lawrence Berkeley National Laboratory"/>
            <person name="Ahrendt S."/>
            <person name="Sahu N."/>
            <person name="Indic B."/>
            <person name="Wong-Bajracharya J."/>
            <person name="Merenyi Z."/>
            <person name="Ke H.-M."/>
            <person name="Monk M."/>
            <person name="Kocsube S."/>
            <person name="Drula E."/>
            <person name="Lipzen A."/>
            <person name="Balint B."/>
            <person name="Henrissat B."/>
            <person name="Andreopoulos B."/>
            <person name="Martin F.M."/>
            <person name="Harder C.B."/>
            <person name="Rigling D."/>
            <person name="Ford K.L."/>
            <person name="Foster G.D."/>
            <person name="Pangilinan J."/>
            <person name="Papanicolaou A."/>
            <person name="Barry K."/>
            <person name="LaButti K."/>
            <person name="Viragh M."/>
            <person name="Koriabine M."/>
            <person name="Yan M."/>
            <person name="Riley R."/>
            <person name="Champramary S."/>
            <person name="Plett K.L."/>
            <person name="Tsai I.J."/>
            <person name="Slot J."/>
            <person name="Sipos G."/>
            <person name="Plett J."/>
            <person name="Nagy L.G."/>
            <person name="Grigoriev I.V."/>
        </authorList>
    </citation>
    <scope>NUCLEOTIDE SEQUENCE</scope>
    <source>
        <strain evidence="8">ICMP 16352</strain>
    </source>
</reference>
<feature type="DNA-binding region" description="Homeobox" evidence="4">
    <location>
        <begin position="145"/>
        <end position="205"/>
    </location>
</feature>
<keyword evidence="2 4" id="KW-0371">Homeobox</keyword>
<dbReference type="Pfam" id="PF00046">
    <property type="entry name" value="Homeodomain"/>
    <property type="match status" value="1"/>
</dbReference>
<evidence type="ECO:0000313" key="8">
    <source>
        <dbReference type="EMBL" id="KAK0481683.1"/>
    </source>
</evidence>
<organism evidence="8 9">
    <name type="scientific">Armillaria novae-zelandiae</name>
    <dbReference type="NCBI Taxonomy" id="153914"/>
    <lineage>
        <taxon>Eukaryota</taxon>
        <taxon>Fungi</taxon>
        <taxon>Dikarya</taxon>
        <taxon>Basidiomycota</taxon>
        <taxon>Agaricomycotina</taxon>
        <taxon>Agaricomycetes</taxon>
        <taxon>Agaricomycetidae</taxon>
        <taxon>Agaricales</taxon>
        <taxon>Marasmiineae</taxon>
        <taxon>Physalacriaceae</taxon>
        <taxon>Armillaria</taxon>
    </lineage>
</organism>
<comment type="subcellular location">
    <subcellularLocation>
        <location evidence="4 5">Nucleus</location>
    </subcellularLocation>
</comment>
<dbReference type="CDD" id="cd00086">
    <property type="entry name" value="homeodomain"/>
    <property type="match status" value="1"/>
</dbReference>
<evidence type="ECO:0000256" key="3">
    <source>
        <dbReference type="ARBA" id="ARBA00023242"/>
    </source>
</evidence>
<dbReference type="AlphaFoldDB" id="A0AA39PCF6"/>
<dbReference type="Proteomes" id="UP001175227">
    <property type="component" value="Unassembled WGS sequence"/>
</dbReference>
<dbReference type="EMBL" id="JAUEPR010000008">
    <property type="protein sequence ID" value="KAK0481683.1"/>
    <property type="molecule type" value="Genomic_DNA"/>
</dbReference>
<evidence type="ECO:0000256" key="6">
    <source>
        <dbReference type="SAM" id="MobiDB-lite"/>
    </source>
</evidence>
<dbReference type="GO" id="GO:0000981">
    <property type="term" value="F:DNA-binding transcription factor activity, RNA polymerase II-specific"/>
    <property type="evidence" value="ECO:0007669"/>
    <property type="project" value="InterPro"/>
</dbReference>
<dbReference type="InterPro" id="IPR001356">
    <property type="entry name" value="HD"/>
</dbReference>
<keyword evidence="9" id="KW-1185">Reference proteome</keyword>
<sequence length="473" mass="52664">MPAPNPEPLLHDTHRYAGRFTTSVTSDDLEYREIPIFPYPRFALPTLSLDIPEYVLPEINDSSVPIDIRNIFSNAITKLRGEYHQAFERAIQDSPYPSAITQLAGLLQSLFREQTIPDVMSLYTKTKQARADHIAQVHESYRLAEERARPQFNANHTPLLLTIYAHYTPYPSTAERFAIAEYTQMSERQIEVWFQNHRRVQKKAGFPPSRARGPSGCVEALLASLPSSSYSQPTPEPERHPDEDPDKKYLSMTRPAFPGPPSSDLIPVPSPPPDPKGKGKGKEIPPSFLRPVPYPAHSFRFDVPWPRVASPPTTTTKPPPPTMDALTELFAHMNVHSPPQDHEGEAATGRVEELELELARADGPLERGVGLGGEEKEDEATELEAVFEAPAATPPDTLVFPLAPDAEHEFFLILIEPHSELGFADRGPPFPCFVIYLIFTFPFTAPWLCPRHIAARAFVPSHPSGQPSIASCG</sequence>
<dbReference type="GO" id="GO:0003677">
    <property type="term" value="F:DNA binding"/>
    <property type="evidence" value="ECO:0007669"/>
    <property type="project" value="UniProtKB-UniRule"/>
</dbReference>
<evidence type="ECO:0000256" key="2">
    <source>
        <dbReference type="ARBA" id="ARBA00023155"/>
    </source>
</evidence>
<dbReference type="PROSITE" id="PS50071">
    <property type="entry name" value="HOMEOBOX_2"/>
    <property type="match status" value="1"/>
</dbReference>
<dbReference type="GO" id="GO:0005634">
    <property type="term" value="C:nucleus"/>
    <property type="evidence" value="ECO:0007669"/>
    <property type="project" value="UniProtKB-SubCell"/>
</dbReference>
<evidence type="ECO:0000259" key="7">
    <source>
        <dbReference type="PROSITE" id="PS50071"/>
    </source>
</evidence>
<dbReference type="InterPro" id="IPR009057">
    <property type="entry name" value="Homeodomain-like_sf"/>
</dbReference>
<gene>
    <name evidence="8" type="ORF">IW261DRAFT_1592772</name>
</gene>
<dbReference type="SUPFAM" id="SSF46689">
    <property type="entry name" value="Homeodomain-like"/>
    <property type="match status" value="1"/>
</dbReference>
<protein>
    <recommendedName>
        <fullName evidence="7">Homeobox domain-containing protein</fullName>
    </recommendedName>
</protein>
<evidence type="ECO:0000256" key="5">
    <source>
        <dbReference type="RuleBase" id="RU000682"/>
    </source>
</evidence>
<dbReference type="PROSITE" id="PS00027">
    <property type="entry name" value="HOMEOBOX_1"/>
    <property type="match status" value="1"/>
</dbReference>
<keyword evidence="3 4" id="KW-0539">Nucleus</keyword>
<comment type="caution">
    <text evidence="8">The sequence shown here is derived from an EMBL/GenBank/DDBJ whole genome shotgun (WGS) entry which is preliminary data.</text>
</comment>
<keyword evidence="1 4" id="KW-0238">DNA-binding</keyword>